<evidence type="ECO:0000256" key="1">
    <source>
        <dbReference type="ARBA" id="ARBA00007118"/>
    </source>
</evidence>
<dbReference type="PANTHER" id="PTHR43673">
    <property type="entry name" value="NAD(P)H NITROREDUCTASE YDGI-RELATED"/>
    <property type="match status" value="1"/>
</dbReference>
<organism evidence="4 5">
    <name type="scientific">Coraliomargarita algicola</name>
    <dbReference type="NCBI Taxonomy" id="3092156"/>
    <lineage>
        <taxon>Bacteria</taxon>
        <taxon>Pseudomonadati</taxon>
        <taxon>Verrucomicrobiota</taxon>
        <taxon>Opitutia</taxon>
        <taxon>Puniceicoccales</taxon>
        <taxon>Coraliomargaritaceae</taxon>
        <taxon>Coraliomargarita</taxon>
    </lineage>
</organism>
<keyword evidence="2" id="KW-0560">Oxidoreductase</keyword>
<evidence type="ECO:0000313" key="4">
    <source>
        <dbReference type="EMBL" id="WPJ97496.1"/>
    </source>
</evidence>
<evidence type="ECO:0000256" key="2">
    <source>
        <dbReference type="ARBA" id="ARBA00023002"/>
    </source>
</evidence>
<evidence type="ECO:0000313" key="5">
    <source>
        <dbReference type="Proteomes" id="UP001324993"/>
    </source>
</evidence>
<dbReference type="Proteomes" id="UP001324993">
    <property type="component" value="Chromosome"/>
</dbReference>
<dbReference type="InterPro" id="IPR029479">
    <property type="entry name" value="Nitroreductase"/>
</dbReference>
<gene>
    <name evidence="4" type="ORF">SH580_07205</name>
</gene>
<evidence type="ECO:0000259" key="3">
    <source>
        <dbReference type="Pfam" id="PF00881"/>
    </source>
</evidence>
<name>A0ABZ0RMP5_9BACT</name>
<dbReference type="Gene3D" id="3.40.109.10">
    <property type="entry name" value="NADH Oxidase"/>
    <property type="match status" value="1"/>
</dbReference>
<sequence length="205" mass="22010">MIELSPSILENRVTTGRFDPSATLDSTSIRELVRLATQAPSAFHLQNWSFTAVHSDAAKQQLMDLSYGQRQVRDAAVTFIVAGHVCAYESLAERLQPSVDSGIIDAATQQTWVDMATGSHEGNVALQRDEAIRSASLATMSLIVAARERGLDTGVLGGFDAAAVCKAFALSADAIPVMLVTVGRAAAGNWPQKIRRPVDEVLRFV</sequence>
<dbReference type="Pfam" id="PF00881">
    <property type="entry name" value="Nitroreductase"/>
    <property type="match status" value="1"/>
</dbReference>
<dbReference type="SUPFAM" id="SSF55469">
    <property type="entry name" value="FMN-dependent nitroreductase-like"/>
    <property type="match status" value="1"/>
</dbReference>
<accession>A0ABZ0RMP5</accession>
<keyword evidence="5" id="KW-1185">Reference proteome</keyword>
<dbReference type="PANTHER" id="PTHR43673:SF12">
    <property type="entry name" value="PROTEIN DRGA"/>
    <property type="match status" value="1"/>
</dbReference>
<protein>
    <submittedName>
        <fullName evidence="4">Nitroreductase family protein</fullName>
    </submittedName>
</protein>
<dbReference type="EMBL" id="CP138858">
    <property type="protein sequence ID" value="WPJ97496.1"/>
    <property type="molecule type" value="Genomic_DNA"/>
</dbReference>
<comment type="similarity">
    <text evidence="1">Belongs to the nitroreductase family.</text>
</comment>
<proteinExistence type="inferred from homology"/>
<feature type="domain" description="Nitroreductase" evidence="3">
    <location>
        <begin position="10"/>
        <end position="184"/>
    </location>
</feature>
<dbReference type="RefSeq" id="WP_319834338.1">
    <property type="nucleotide sequence ID" value="NZ_CP138858.1"/>
</dbReference>
<dbReference type="InterPro" id="IPR000415">
    <property type="entry name" value="Nitroreductase-like"/>
</dbReference>
<reference evidence="4 5" key="1">
    <citation type="submission" date="2023-11" db="EMBL/GenBank/DDBJ databases">
        <title>Coraliomargarita sp. nov., isolated from marine algae.</title>
        <authorList>
            <person name="Lee J.K."/>
            <person name="Baek J.H."/>
            <person name="Kim J.M."/>
            <person name="Choi D.G."/>
            <person name="Jeon C.O."/>
        </authorList>
    </citation>
    <scope>NUCLEOTIDE SEQUENCE [LARGE SCALE GENOMIC DNA]</scope>
    <source>
        <strain evidence="4 5">J2-16</strain>
    </source>
</reference>